<accession>A0AAV0H532</accession>
<evidence type="ECO:0000313" key="1">
    <source>
        <dbReference type="EMBL" id="CAI0380002.1"/>
    </source>
</evidence>
<evidence type="ECO:0000313" key="2">
    <source>
        <dbReference type="Proteomes" id="UP001154282"/>
    </source>
</evidence>
<proteinExistence type="predicted"/>
<keyword evidence="2" id="KW-1185">Reference proteome</keyword>
<sequence>SIGTWEIHSRISQLENEAARVIIECRQEAQFLAMRFSVSFDSKFIHGRGILQCCSWGKVNQLPTGEGKNMWFWKGFVVIFHL</sequence>
<gene>
    <name evidence="1" type="ORF">LITE_LOCUS2489</name>
</gene>
<comment type="caution">
    <text evidence="1">The sequence shown here is derived from an EMBL/GenBank/DDBJ whole genome shotgun (WGS) entry which is preliminary data.</text>
</comment>
<reference evidence="1" key="1">
    <citation type="submission" date="2022-08" db="EMBL/GenBank/DDBJ databases">
        <authorList>
            <person name="Gutierrez-Valencia J."/>
        </authorList>
    </citation>
    <scope>NUCLEOTIDE SEQUENCE</scope>
</reference>
<organism evidence="1 2">
    <name type="scientific">Linum tenue</name>
    <dbReference type="NCBI Taxonomy" id="586396"/>
    <lineage>
        <taxon>Eukaryota</taxon>
        <taxon>Viridiplantae</taxon>
        <taxon>Streptophyta</taxon>
        <taxon>Embryophyta</taxon>
        <taxon>Tracheophyta</taxon>
        <taxon>Spermatophyta</taxon>
        <taxon>Magnoliopsida</taxon>
        <taxon>eudicotyledons</taxon>
        <taxon>Gunneridae</taxon>
        <taxon>Pentapetalae</taxon>
        <taxon>rosids</taxon>
        <taxon>fabids</taxon>
        <taxon>Malpighiales</taxon>
        <taxon>Linaceae</taxon>
        <taxon>Linum</taxon>
    </lineage>
</organism>
<dbReference type="AlphaFoldDB" id="A0AAV0H532"/>
<dbReference type="Proteomes" id="UP001154282">
    <property type="component" value="Unassembled WGS sequence"/>
</dbReference>
<dbReference type="EMBL" id="CAMGYJ010000002">
    <property type="protein sequence ID" value="CAI0380002.1"/>
    <property type="molecule type" value="Genomic_DNA"/>
</dbReference>
<feature type="non-terminal residue" evidence="1">
    <location>
        <position position="1"/>
    </location>
</feature>
<name>A0AAV0H532_9ROSI</name>
<protein>
    <submittedName>
        <fullName evidence="1">Uncharacterized protein</fullName>
    </submittedName>
</protein>